<organism evidence="2 3">
    <name type="scientific">Methanolacinia petrolearia (strain DSM 11571 / OCM 486 / SEBR 4847)</name>
    <name type="common">Methanoplanus petrolearius</name>
    <dbReference type="NCBI Taxonomy" id="679926"/>
    <lineage>
        <taxon>Archaea</taxon>
        <taxon>Methanobacteriati</taxon>
        <taxon>Methanobacteriota</taxon>
        <taxon>Stenosarchaea group</taxon>
        <taxon>Methanomicrobia</taxon>
        <taxon>Methanomicrobiales</taxon>
        <taxon>Methanomicrobiaceae</taxon>
        <taxon>Methanolacinia</taxon>
    </lineage>
</organism>
<sequence length="76" mass="8227" precursor="true">MIWYLQLIFGLMAIGGATVAAIWKNPFDKLIAIGIIGAGIMPFLAEKGYLDVVILVSLIIPVSTIILLRIVRGDES</sequence>
<gene>
    <name evidence="2" type="ordered locus">Mpet_1191</name>
</gene>
<dbReference type="AlphaFoldDB" id="E1RDJ9"/>
<dbReference type="GeneID" id="9743657"/>
<evidence type="ECO:0000256" key="1">
    <source>
        <dbReference type="SAM" id="Phobius"/>
    </source>
</evidence>
<proteinExistence type="predicted"/>
<dbReference type="KEGG" id="mpi:Mpet_1191"/>
<dbReference type="Pfam" id="PF09881">
    <property type="entry name" value="EhaD"/>
    <property type="match status" value="1"/>
</dbReference>
<keyword evidence="3" id="KW-1185">Reference proteome</keyword>
<evidence type="ECO:0000313" key="3">
    <source>
        <dbReference type="Proteomes" id="UP000006565"/>
    </source>
</evidence>
<dbReference type="OrthoDB" id="379593at2157"/>
<keyword evidence="1" id="KW-1133">Transmembrane helix</keyword>
<dbReference type="RefSeq" id="WP_013329130.1">
    <property type="nucleotide sequence ID" value="NC_014507.1"/>
</dbReference>
<keyword evidence="1" id="KW-0812">Transmembrane</keyword>
<evidence type="ECO:0000313" key="2">
    <source>
        <dbReference type="EMBL" id="ADN35952.1"/>
    </source>
</evidence>
<feature type="transmembrane region" description="Helical" evidence="1">
    <location>
        <begin position="6"/>
        <end position="23"/>
    </location>
</feature>
<name>E1RDJ9_METP4</name>
<dbReference type="STRING" id="679926.Mpet_1191"/>
<dbReference type="EMBL" id="CP002117">
    <property type="protein sequence ID" value="ADN35952.1"/>
    <property type="molecule type" value="Genomic_DNA"/>
</dbReference>
<accession>E1RDJ9</accession>
<dbReference type="HOGENOM" id="CLU_2645868_0_0_2"/>
<dbReference type="Proteomes" id="UP000006565">
    <property type="component" value="Chromosome"/>
</dbReference>
<dbReference type="eggNOG" id="arCOG05306">
    <property type="taxonomic scope" value="Archaea"/>
</dbReference>
<keyword evidence="1" id="KW-0472">Membrane</keyword>
<reference evidence="2 3" key="1">
    <citation type="journal article" date="2010" name="Stand. Genomic Sci.">
        <title>Complete genome sequence of Methanoplanus petrolearius type strain (SEBR 4847).</title>
        <authorList>
            <person name="Brambilla E."/>
            <person name="Djao O.D."/>
            <person name="Daligault H."/>
            <person name="Lapidus A."/>
            <person name="Lucas S."/>
            <person name="Hammon N."/>
            <person name="Nolan M."/>
            <person name="Tice H."/>
            <person name="Cheng J.F."/>
            <person name="Han C."/>
            <person name="Tapia R."/>
            <person name="Goodwin L."/>
            <person name="Pitluck S."/>
            <person name="Liolios K."/>
            <person name="Ivanova N."/>
            <person name="Mavromatis K."/>
            <person name="Mikhailova N."/>
            <person name="Pati A."/>
            <person name="Chen A."/>
            <person name="Palaniappan K."/>
            <person name="Land M."/>
            <person name="Hauser L."/>
            <person name="Chang Y.J."/>
            <person name="Jeffries C.D."/>
            <person name="Rohde M."/>
            <person name="Spring S."/>
            <person name="Sikorski J."/>
            <person name="Goker M."/>
            <person name="Woyke T."/>
            <person name="Bristow J."/>
            <person name="Eisen J.A."/>
            <person name="Markowitz V."/>
            <person name="Hugenholtz P."/>
            <person name="Kyrpides N.C."/>
            <person name="Klenk H.P."/>
        </authorList>
    </citation>
    <scope>NUCLEOTIDE SEQUENCE [LARGE SCALE GENOMIC DNA]</scope>
    <source>
        <strain evidence="3">DSM 11571 / OCM 486 / SEBR 4847</strain>
    </source>
</reference>
<dbReference type="InterPro" id="IPR019213">
    <property type="entry name" value="EhaD-like"/>
</dbReference>
<feature type="transmembrane region" description="Helical" evidence="1">
    <location>
        <begin position="52"/>
        <end position="71"/>
    </location>
</feature>
<protein>
    <submittedName>
        <fullName evidence="2">Uncharacterized protein</fullName>
    </submittedName>
</protein>
<feature type="transmembrane region" description="Helical" evidence="1">
    <location>
        <begin position="30"/>
        <end position="46"/>
    </location>
</feature>